<evidence type="ECO:0000256" key="3">
    <source>
        <dbReference type="ARBA" id="ARBA00022475"/>
    </source>
</evidence>
<evidence type="ECO:0000256" key="5">
    <source>
        <dbReference type="ARBA" id="ARBA00022729"/>
    </source>
</evidence>
<dbReference type="GO" id="GO:0005886">
    <property type="term" value="C:plasma membrane"/>
    <property type="evidence" value="ECO:0007669"/>
    <property type="project" value="UniProtKB-SubCell"/>
</dbReference>
<keyword evidence="7" id="KW-0472">Membrane</keyword>
<dbReference type="InterPro" id="IPR036465">
    <property type="entry name" value="vWFA_dom_sf"/>
</dbReference>
<dbReference type="SMART" id="SM00327">
    <property type="entry name" value="VWA"/>
    <property type="match status" value="1"/>
</dbReference>
<dbReference type="SUPFAM" id="SSF53300">
    <property type="entry name" value="vWA-like"/>
    <property type="match status" value="1"/>
</dbReference>
<dbReference type="Pfam" id="PF25301">
    <property type="entry name" value="CUT_C"/>
    <property type="match status" value="1"/>
</dbReference>
<evidence type="ECO:0000256" key="6">
    <source>
        <dbReference type="ARBA" id="ARBA00022989"/>
    </source>
</evidence>
<dbReference type="InterPro" id="IPR056953">
    <property type="entry name" value="CUT_N"/>
</dbReference>
<keyword evidence="5" id="KW-0732">Signal</keyword>
<dbReference type="InterPro" id="IPR051962">
    <property type="entry name" value="Cuticlin"/>
</dbReference>
<dbReference type="AlphaFoldDB" id="A0A915BYX0"/>
<evidence type="ECO:0000256" key="1">
    <source>
        <dbReference type="ARBA" id="ARBA00004251"/>
    </source>
</evidence>
<dbReference type="PROSITE" id="PS50234">
    <property type="entry name" value="VWFA"/>
    <property type="match status" value="1"/>
</dbReference>
<feature type="domain" description="ZP" evidence="10">
    <location>
        <begin position="221"/>
        <end position="462"/>
    </location>
</feature>
<feature type="domain" description="VWFA" evidence="9">
    <location>
        <begin position="24"/>
        <end position="200"/>
    </location>
</feature>
<organism evidence="11 12">
    <name type="scientific">Parascaris univalens</name>
    <name type="common">Nematode worm</name>
    <dbReference type="NCBI Taxonomy" id="6257"/>
    <lineage>
        <taxon>Eukaryota</taxon>
        <taxon>Metazoa</taxon>
        <taxon>Ecdysozoa</taxon>
        <taxon>Nematoda</taxon>
        <taxon>Chromadorea</taxon>
        <taxon>Rhabditida</taxon>
        <taxon>Spirurina</taxon>
        <taxon>Ascaridomorpha</taxon>
        <taxon>Ascaridoidea</taxon>
        <taxon>Ascarididae</taxon>
        <taxon>Parascaris</taxon>
    </lineage>
</organism>
<keyword evidence="11" id="KW-1185">Reference proteome</keyword>
<accession>A0A915BYX0</accession>
<dbReference type="PANTHER" id="PTHR22907">
    <property type="entry name" value="GH04558P"/>
    <property type="match status" value="1"/>
</dbReference>
<dbReference type="PROSITE" id="PS51034">
    <property type="entry name" value="ZP_2"/>
    <property type="match status" value="1"/>
</dbReference>
<comment type="subcellular location">
    <subcellularLocation>
        <location evidence="1">Cell membrane</location>
        <topology evidence="1">Single-pass type I membrane protein</topology>
    </subcellularLocation>
</comment>
<reference evidence="12" key="1">
    <citation type="submission" date="2022-11" db="UniProtKB">
        <authorList>
            <consortium name="WormBaseParasite"/>
        </authorList>
    </citation>
    <scope>IDENTIFICATION</scope>
</reference>
<evidence type="ECO:0000256" key="4">
    <source>
        <dbReference type="ARBA" id="ARBA00022692"/>
    </source>
</evidence>
<dbReference type="WBParaSite" id="PgR067_g008_t01">
    <property type="protein sequence ID" value="PgR067_g008_t01"/>
    <property type="gene ID" value="PgR067_g008"/>
</dbReference>
<dbReference type="InterPro" id="IPR002035">
    <property type="entry name" value="VWF_A"/>
</dbReference>
<dbReference type="PANTHER" id="PTHR22907:SF54">
    <property type="entry name" value="GH04558P"/>
    <property type="match status" value="1"/>
</dbReference>
<keyword evidence="3" id="KW-1003">Cell membrane</keyword>
<dbReference type="InterPro" id="IPR001507">
    <property type="entry name" value="ZP_dom"/>
</dbReference>
<evidence type="ECO:0000256" key="2">
    <source>
        <dbReference type="ARBA" id="ARBA00022460"/>
    </source>
</evidence>
<dbReference type="SMART" id="SM00241">
    <property type="entry name" value="ZP"/>
    <property type="match status" value="1"/>
</dbReference>
<evidence type="ECO:0000313" key="11">
    <source>
        <dbReference type="Proteomes" id="UP000887569"/>
    </source>
</evidence>
<evidence type="ECO:0000259" key="9">
    <source>
        <dbReference type="PROSITE" id="PS50234"/>
    </source>
</evidence>
<evidence type="ECO:0000256" key="7">
    <source>
        <dbReference type="ARBA" id="ARBA00023136"/>
    </source>
</evidence>
<protein>
    <submittedName>
        <fullName evidence="12">Uncharacterized protein</fullName>
    </submittedName>
</protein>
<dbReference type="Proteomes" id="UP000887569">
    <property type="component" value="Unplaced"/>
</dbReference>
<feature type="region of interest" description="Disordered" evidence="8">
    <location>
        <begin position="681"/>
        <end position="708"/>
    </location>
</feature>
<proteinExistence type="predicted"/>
<sequence>MASLMFETSKLKFSACRPLDRQLDLLFVLDGSGSVSGSTFDTQMSMLNRIVEMVEIGPDKTQIAVMQYSSYTRVEFGFTANPNKEKLRLALQKIRHISGTTKTGKALDKALQVFKHGETSGARVNQEDVAQIAVVVSDGHSHDDPVPAAQRLRRAGVQILTLGIGAHINMGELIDITGDETLAFQNLTSQASLDKFVSQFRKIAVGEHCDFSRGPHGAEITCNSDSVSIGVSTVNPFYGHLYVVGQFHRPECVATARDSSKEIQLTVGLASCDVQKQLMLNPKGAMFETSVILKFHPYYNTHKDKVFTVQCFYPEKASKVPKKLLNNSVAISDSNQSLKMPCSYRLVANANDQCRVEDTRVGDQIVHSWECDREVFDTYQSMLVYNCVLIDLNSGINRTIIDDNGCSRDTSVMDTPDYVEPLKAFSVGKAVKFPDSPVIQMRCHLRFCDRLLGECDAILDKFVTAVGVLIADCSCSRDTSVMDTPDYVEPLKAFSVGKAVKFPDSPVIQMRCHLRFCDRLLGECDAILESFPLDIRPVDFITDNDYVDQSKATTAALPPLVTFGNTHLDKKLPPLPPRRRPPLDQRVFATASRQPQQHAGPAFVSENLFPIATIVTGIEPAGPTRPIVTNGRTPDGQPRVIEFPKGGMDLKLNTQDVAIVSNDRLKQRMQKAMKVRNDDVIPLQQNDATKEQQNPVSKKSAKKEGDTKITKVPEEVVSTATAAFSASATVERFVTTATVLNTADPFQEIVELAREPGQFDDDIRESFESVEELEPAVRLEQRIASTVQLDGMSVESQVLSVRDLETMRDPTHRYNWCRK</sequence>
<dbReference type="Pfam" id="PF25057">
    <property type="entry name" value="CUT_N"/>
    <property type="match status" value="1"/>
</dbReference>
<dbReference type="Pfam" id="PF00092">
    <property type="entry name" value="VWA"/>
    <property type="match status" value="1"/>
</dbReference>
<feature type="compositionally biased region" description="Polar residues" evidence="8">
    <location>
        <begin position="683"/>
        <end position="697"/>
    </location>
</feature>
<dbReference type="CDD" id="cd01450">
    <property type="entry name" value="vWFA_subfamily_ECM"/>
    <property type="match status" value="1"/>
</dbReference>
<evidence type="ECO:0000256" key="8">
    <source>
        <dbReference type="SAM" id="MobiDB-lite"/>
    </source>
</evidence>
<evidence type="ECO:0000259" key="10">
    <source>
        <dbReference type="PROSITE" id="PS51034"/>
    </source>
</evidence>
<keyword evidence="4" id="KW-0812">Transmembrane</keyword>
<keyword evidence="6" id="KW-1133">Transmembrane helix</keyword>
<keyword evidence="2" id="KW-0193">Cuticle</keyword>
<dbReference type="InterPro" id="IPR057475">
    <property type="entry name" value="CUT_C"/>
</dbReference>
<dbReference type="PRINTS" id="PR00453">
    <property type="entry name" value="VWFADOMAIN"/>
</dbReference>
<name>A0A915BYX0_PARUN</name>
<dbReference type="Gene3D" id="3.40.50.410">
    <property type="entry name" value="von Willebrand factor, type A domain"/>
    <property type="match status" value="1"/>
</dbReference>
<dbReference type="GO" id="GO:0042302">
    <property type="term" value="F:structural constituent of cuticle"/>
    <property type="evidence" value="ECO:0007669"/>
    <property type="project" value="UniProtKB-KW"/>
</dbReference>
<evidence type="ECO:0000313" key="12">
    <source>
        <dbReference type="WBParaSite" id="PgR067_g008_t01"/>
    </source>
</evidence>